<keyword evidence="13" id="KW-1185">Reference proteome</keyword>
<dbReference type="InterPro" id="IPR013525">
    <property type="entry name" value="ABC2_TM"/>
</dbReference>
<organism evidence="13">
    <name type="scientific">Caenorhabditis brenneri</name>
    <name type="common">Nematode worm</name>
    <dbReference type="NCBI Taxonomy" id="135651"/>
    <lineage>
        <taxon>Eukaryota</taxon>
        <taxon>Metazoa</taxon>
        <taxon>Ecdysozoa</taxon>
        <taxon>Nematoda</taxon>
        <taxon>Chromadorea</taxon>
        <taxon>Rhabditida</taxon>
        <taxon>Rhabditina</taxon>
        <taxon>Rhabditomorpha</taxon>
        <taxon>Rhabditoidea</taxon>
        <taxon>Rhabditidae</taxon>
        <taxon>Peloderinae</taxon>
        <taxon>Caenorhabditis</taxon>
    </lineage>
</organism>
<dbReference type="HOGENOM" id="CLU_000604_57_6_1"/>
<dbReference type="FunFam" id="3.40.50.300:FF:002134">
    <property type="entry name" value="ABC transporter ATP-binding protein/permease wht-1"/>
    <property type="match status" value="1"/>
</dbReference>
<dbReference type="SUPFAM" id="SSF52540">
    <property type="entry name" value="P-loop containing nucleoside triphosphate hydrolases"/>
    <property type="match status" value="1"/>
</dbReference>
<evidence type="ECO:0000256" key="2">
    <source>
        <dbReference type="ARBA" id="ARBA00005814"/>
    </source>
</evidence>
<keyword evidence="3" id="KW-0813">Transport</keyword>
<evidence type="ECO:0000256" key="1">
    <source>
        <dbReference type="ARBA" id="ARBA00004141"/>
    </source>
</evidence>
<evidence type="ECO:0000256" key="6">
    <source>
        <dbReference type="ARBA" id="ARBA00022840"/>
    </source>
</evidence>
<dbReference type="InterPro" id="IPR027417">
    <property type="entry name" value="P-loop_NTPase"/>
</dbReference>
<keyword evidence="7 10" id="KW-1133">Transmembrane helix</keyword>
<dbReference type="InterPro" id="IPR050352">
    <property type="entry name" value="ABCG_transporters"/>
</dbReference>
<keyword evidence="4 10" id="KW-0812">Transmembrane</keyword>
<comment type="subcellular location">
    <subcellularLocation>
        <location evidence="1">Membrane</location>
        <topology evidence="1">Multi-pass membrane protein</topology>
    </subcellularLocation>
</comment>
<dbReference type="AlphaFoldDB" id="G0P606"/>
<evidence type="ECO:0000256" key="5">
    <source>
        <dbReference type="ARBA" id="ARBA00022741"/>
    </source>
</evidence>
<evidence type="ECO:0000256" key="9">
    <source>
        <dbReference type="SAM" id="MobiDB-lite"/>
    </source>
</evidence>
<feature type="transmembrane region" description="Helical" evidence="10">
    <location>
        <begin position="633"/>
        <end position="655"/>
    </location>
</feature>
<gene>
    <name evidence="12" type="ORF">CAEBREN_23498</name>
</gene>
<sequence>MQDFASAASTRDTDTKISMETTGSGEKNQKKKIAWSGIVATVPQAGGGRKEVIKNGKEETTNYKLRKLQKLQITVSGVAEPGEVLALMGGSGAGKTTLMNILAHLDTNGVEYYGDVTVNGKKITKQKMRQMCAYVQQVDLFCGTLTVREQLTYTAGMRMKNCTAEEKMNRVESVLRDMNLVDCQNTLIGIPNRMKGISIGEKKRLAFACEVCEHILTDPQILFCDEPTSGLDAFMASEVVRALLDLAAKGKTIIVVLHQPSSTVFRMFHKVCFMATGKTVYHGPVDKLCPFFDGLGPAFRVPESYNPADFVMSEISISPETEKEDIKRIEFIIAEYQHSEIGGAMLKNTRTTIDEFGGYGEEEDDDGENKYNSSFTTQFGILLKRSLRTTFRDPLLLRVRFAQIVVTAVLVGIVNWRTELSGPTIQNLEGVMYNCARDMTFLFYFPSVNVITSELPVFLREHKSNIYSVEAYFLAKSIAELPQYTALPLIYATIVYWMSGLVAWPLTAFIVFVFVCITLTWVAVSIGESYVGACIFGDEGLVVTFMPMFVLPMLVFGGFYINANNIPSYFRHISYLSWFKHGFEALEENQWRRIDSIPGCTPSDPLLNITSNSFCPAEDGEGILARRGIDTPLYVNVLILFVSFFIYRIIGLVALKVRVRFAK</sequence>
<dbReference type="EMBL" id="GL380092">
    <property type="protein sequence ID" value="EGT46155.1"/>
    <property type="molecule type" value="Genomic_DNA"/>
</dbReference>
<keyword evidence="6" id="KW-0067">ATP-binding</keyword>
<dbReference type="InterPro" id="IPR005284">
    <property type="entry name" value="Pigment_permease/Abcg"/>
</dbReference>
<evidence type="ECO:0000256" key="4">
    <source>
        <dbReference type="ARBA" id="ARBA00022692"/>
    </source>
</evidence>
<feature type="domain" description="ABC transporter" evidence="11">
    <location>
        <begin position="56"/>
        <end position="301"/>
    </location>
</feature>
<dbReference type="Pfam" id="PF00005">
    <property type="entry name" value="ABC_tran"/>
    <property type="match status" value="1"/>
</dbReference>
<evidence type="ECO:0000256" key="3">
    <source>
        <dbReference type="ARBA" id="ARBA00022448"/>
    </source>
</evidence>
<dbReference type="PANTHER" id="PTHR48041">
    <property type="entry name" value="ABC TRANSPORTER G FAMILY MEMBER 28"/>
    <property type="match status" value="1"/>
</dbReference>
<dbReference type="Gene3D" id="3.40.50.300">
    <property type="entry name" value="P-loop containing nucleotide triphosphate hydrolases"/>
    <property type="match status" value="1"/>
</dbReference>
<proteinExistence type="inferred from homology"/>
<feature type="transmembrane region" description="Helical" evidence="10">
    <location>
        <begin position="504"/>
        <end position="527"/>
    </location>
</feature>
<protein>
    <recommendedName>
        <fullName evidence="11">ABC transporter domain-containing protein</fullName>
    </recommendedName>
</protein>
<dbReference type="InterPro" id="IPR003439">
    <property type="entry name" value="ABC_transporter-like_ATP-bd"/>
</dbReference>
<feature type="region of interest" description="Disordered" evidence="9">
    <location>
        <begin position="1"/>
        <end position="30"/>
    </location>
</feature>
<dbReference type="InParanoid" id="G0P606"/>
<dbReference type="Pfam" id="PF01061">
    <property type="entry name" value="ABC2_membrane"/>
    <property type="match status" value="1"/>
</dbReference>
<dbReference type="PROSITE" id="PS50893">
    <property type="entry name" value="ABC_TRANSPORTER_2"/>
    <property type="match status" value="1"/>
</dbReference>
<keyword evidence="5" id="KW-0547">Nucleotide-binding</keyword>
<dbReference type="STRING" id="135651.G0P606"/>
<dbReference type="GO" id="GO:0140359">
    <property type="term" value="F:ABC-type transporter activity"/>
    <property type="evidence" value="ECO:0007669"/>
    <property type="project" value="InterPro"/>
</dbReference>
<comment type="similarity">
    <text evidence="2">Belongs to the ABC transporter superfamily. ABCG family. Eye pigment precursor importer (TC 3.A.1.204) subfamily.</text>
</comment>
<dbReference type="OrthoDB" id="66620at2759"/>
<dbReference type="GO" id="GO:0005524">
    <property type="term" value="F:ATP binding"/>
    <property type="evidence" value="ECO:0007669"/>
    <property type="project" value="UniProtKB-KW"/>
</dbReference>
<evidence type="ECO:0000256" key="7">
    <source>
        <dbReference type="ARBA" id="ARBA00022989"/>
    </source>
</evidence>
<reference evidence="13" key="1">
    <citation type="submission" date="2011-07" db="EMBL/GenBank/DDBJ databases">
        <authorList>
            <consortium name="Caenorhabditis brenneri Sequencing and Analysis Consortium"/>
            <person name="Wilson R.K."/>
        </authorList>
    </citation>
    <scope>NUCLEOTIDE SEQUENCE [LARGE SCALE GENOMIC DNA]</scope>
    <source>
        <strain evidence="13">PB2801</strain>
    </source>
</reference>
<evidence type="ECO:0000259" key="11">
    <source>
        <dbReference type="PROSITE" id="PS50893"/>
    </source>
</evidence>
<feature type="transmembrane region" description="Helical" evidence="10">
    <location>
        <begin position="481"/>
        <end position="498"/>
    </location>
</feature>
<dbReference type="eggNOG" id="KOG0061">
    <property type="taxonomic scope" value="Eukaryota"/>
</dbReference>
<dbReference type="Pfam" id="PF19055">
    <property type="entry name" value="ABC2_membrane_7"/>
    <property type="match status" value="1"/>
</dbReference>
<dbReference type="PANTHER" id="PTHR48041:SF104">
    <property type="entry name" value="ABC TRANSPORTER DOMAIN-CONTAINING PROTEIN"/>
    <property type="match status" value="1"/>
</dbReference>
<dbReference type="SMART" id="SM00382">
    <property type="entry name" value="AAA"/>
    <property type="match status" value="1"/>
</dbReference>
<dbReference type="GO" id="GO:0005886">
    <property type="term" value="C:plasma membrane"/>
    <property type="evidence" value="ECO:0007669"/>
    <property type="project" value="TreeGrafter"/>
</dbReference>
<dbReference type="NCBIfam" id="TIGR00955">
    <property type="entry name" value="3a01204"/>
    <property type="match status" value="1"/>
</dbReference>
<evidence type="ECO:0000256" key="8">
    <source>
        <dbReference type="ARBA" id="ARBA00023136"/>
    </source>
</evidence>
<dbReference type="FunCoup" id="G0P606">
    <property type="interactions" value="572"/>
</dbReference>
<name>G0P606_CAEBE</name>
<feature type="transmembrane region" description="Helical" evidence="10">
    <location>
        <begin position="539"/>
        <end position="561"/>
    </location>
</feature>
<evidence type="ECO:0000313" key="12">
    <source>
        <dbReference type="EMBL" id="EGT46155.1"/>
    </source>
</evidence>
<dbReference type="GO" id="GO:0016887">
    <property type="term" value="F:ATP hydrolysis activity"/>
    <property type="evidence" value="ECO:0007669"/>
    <property type="project" value="InterPro"/>
</dbReference>
<evidence type="ECO:0000313" key="13">
    <source>
        <dbReference type="Proteomes" id="UP000008068"/>
    </source>
</evidence>
<dbReference type="InterPro" id="IPR043926">
    <property type="entry name" value="ABCG_dom"/>
</dbReference>
<dbReference type="InterPro" id="IPR003593">
    <property type="entry name" value="AAA+_ATPase"/>
</dbReference>
<evidence type="ECO:0000256" key="10">
    <source>
        <dbReference type="SAM" id="Phobius"/>
    </source>
</evidence>
<dbReference type="Proteomes" id="UP000008068">
    <property type="component" value="Unassembled WGS sequence"/>
</dbReference>
<keyword evidence="8 10" id="KW-0472">Membrane</keyword>
<accession>G0P606</accession>
<dbReference type="OMA" id="KQTWRIE"/>